<sequence length="356" mass="37728">MPSRPRSRTTSRRTTSRPTTTTATTTTTTTPAAFPHPLIYGTMESTKADAHLVTAGVCAAVRAGYRALDLAEHYESSKGGHIGAALDQLVAEVPRSELWLTHKIDGMPTGEYAAVKARVDAMLALAHTDYLDLLLIHYPMPRGTDLSGDPAAISTAANFEAFAETIGDAWTNMVKLKEEGLVRHIGVSNFYRQHLDELAKHAAADGPTACFANEIFVDAAHPETSLVEYCQGQGMQVMAYRPTAFCMNLGLLDGVTDALQATAEDRGLGSVQQLVLRTLCLRGVAPITGTRDPGHMASNIEAATSIDRGAGVEGGADAGAEATADLALVEEQAEMVDMMGGCDEYAAAFASMGRPE</sequence>
<dbReference type="PRINTS" id="PR00069">
    <property type="entry name" value="ALDKETRDTASE"/>
</dbReference>
<evidence type="ECO:0000259" key="5">
    <source>
        <dbReference type="Pfam" id="PF00248"/>
    </source>
</evidence>
<keyword evidence="2" id="KW-0521">NADP</keyword>
<dbReference type="GO" id="GO:0016616">
    <property type="term" value="F:oxidoreductase activity, acting on the CH-OH group of donors, NAD or NADP as acceptor"/>
    <property type="evidence" value="ECO:0007669"/>
    <property type="project" value="UniProtKB-ARBA"/>
</dbReference>
<accession>A0A7S2BS59</accession>
<dbReference type="Gene3D" id="3.20.20.100">
    <property type="entry name" value="NADP-dependent oxidoreductase domain"/>
    <property type="match status" value="1"/>
</dbReference>
<dbReference type="EMBL" id="HBGT01011035">
    <property type="protein sequence ID" value="CAD9405279.1"/>
    <property type="molecule type" value="Transcribed_RNA"/>
</dbReference>
<dbReference type="CDD" id="cd19071">
    <property type="entry name" value="AKR_AKR1-5-like"/>
    <property type="match status" value="1"/>
</dbReference>
<evidence type="ECO:0000313" key="6">
    <source>
        <dbReference type="EMBL" id="CAD9405279.1"/>
    </source>
</evidence>
<feature type="compositionally biased region" description="Low complexity" evidence="4">
    <location>
        <begin position="16"/>
        <end position="33"/>
    </location>
</feature>
<dbReference type="PANTHER" id="PTHR43827">
    <property type="entry name" value="2,5-DIKETO-D-GLUCONIC ACID REDUCTASE"/>
    <property type="match status" value="1"/>
</dbReference>
<dbReference type="AlphaFoldDB" id="A0A7S2BS59"/>
<evidence type="ECO:0000256" key="3">
    <source>
        <dbReference type="ARBA" id="ARBA00023002"/>
    </source>
</evidence>
<protein>
    <recommendedName>
        <fullName evidence="5">NADP-dependent oxidoreductase domain-containing protein</fullName>
    </recommendedName>
</protein>
<feature type="region of interest" description="Disordered" evidence="4">
    <location>
        <begin position="1"/>
        <end position="36"/>
    </location>
</feature>
<dbReference type="InterPro" id="IPR023210">
    <property type="entry name" value="NADP_OxRdtase_dom"/>
</dbReference>
<feature type="domain" description="NADP-dependent oxidoreductase" evidence="5">
    <location>
        <begin position="37"/>
        <end position="303"/>
    </location>
</feature>
<evidence type="ECO:0000256" key="4">
    <source>
        <dbReference type="SAM" id="MobiDB-lite"/>
    </source>
</evidence>
<dbReference type="PROSITE" id="PS00062">
    <property type="entry name" value="ALDOKETO_REDUCTASE_2"/>
    <property type="match status" value="1"/>
</dbReference>
<dbReference type="PANTHER" id="PTHR43827:SF3">
    <property type="entry name" value="NADP-DEPENDENT OXIDOREDUCTASE DOMAIN-CONTAINING PROTEIN"/>
    <property type="match status" value="1"/>
</dbReference>
<dbReference type="InterPro" id="IPR018170">
    <property type="entry name" value="Aldo/ket_reductase_CS"/>
</dbReference>
<name>A0A7S2BS59_9STRA</name>
<evidence type="ECO:0000256" key="1">
    <source>
        <dbReference type="ARBA" id="ARBA00007905"/>
    </source>
</evidence>
<dbReference type="SUPFAM" id="SSF51430">
    <property type="entry name" value="NAD(P)-linked oxidoreductase"/>
    <property type="match status" value="1"/>
</dbReference>
<dbReference type="InterPro" id="IPR020471">
    <property type="entry name" value="AKR"/>
</dbReference>
<keyword evidence="3" id="KW-0560">Oxidoreductase</keyword>
<gene>
    <name evidence="6" type="ORF">FPAR1323_LOCUS6030</name>
</gene>
<feature type="compositionally biased region" description="Basic residues" evidence="4">
    <location>
        <begin position="1"/>
        <end position="15"/>
    </location>
</feature>
<evidence type="ECO:0000256" key="2">
    <source>
        <dbReference type="ARBA" id="ARBA00022857"/>
    </source>
</evidence>
<proteinExistence type="inferred from homology"/>
<dbReference type="Pfam" id="PF00248">
    <property type="entry name" value="Aldo_ket_red"/>
    <property type="match status" value="1"/>
</dbReference>
<comment type="similarity">
    <text evidence="1">Belongs to the aldo/keto reductase family.</text>
</comment>
<dbReference type="InterPro" id="IPR036812">
    <property type="entry name" value="NAD(P)_OxRdtase_dom_sf"/>
</dbReference>
<reference evidence="6" key="1">
    <citation type="submission" date="2021-01" db="EMBL/GenBank/DDBJ databases">
        <authorList>
            <person name="Corre E."/>
            <person name="Pelletier E."/>
            <person name="Niang G."/>
            <person name="Scheremetjew M."/>
            <person name="Finn R."/>
            <person name="Kale V."/>
            <person name="Holt S."/>
            <person name="Cochrane G."/>
            <person name="Meng A."/>
            <person name="Brown T."/>
            <person name="Cohen L."/>
        </authorList>
    </citation>
    <scope>NUCLEOTIDE SEQUENCE</scope>
    <source>
        <strain evidence="6">RCC1693</strain>
    </source>
</reference>
<organism evidence="6">
    <name type="scientific">Florenciella parvula</name>
    <dbReference type="NCBI Taxonomy" id="236787"/>
    <lineage>
        <taxon>Eukaryota</taxon>
        <taxon>Sar</taxon>
        <taxon>Stramenopiles</taxon>
        <taxon>Ochrophyta</taxon>
        <taxon>Dictyochophyceae</taxon>
        <taxon>Florenciellales</taxon>
        <taxon>Florenciella</taxon>
    </lineage>
</organism>